<gene>
    <name evidence="2" type="ORF">P2L57_29415</name>
</gene>
<feature type="transmembrane region" description="Helical" evidence="1">
    <location>
        <begin position="28"/>
        <end position="48"/>
    </location>
</feature>
<dbReference type="RefSeq" id="WP_275819549.1">
    <property type="nucleotide sequence ID" value="NZ_BAAANM010000028.1"/>
</dbReference>
<organism evidence="2 3">
    <name type="scientific">Streptantibioticus ferralitis</name>
    <dbReference type="NCBI Taxonomy" id="236510"/>
    <lineage>
        <taxon>Bacteria</taxon>
        <taxon>Bacillati</taxon>
        <taxon>Actinomycetota</taxon>
        <taxon>Actinomycetes</taxon>
        <taxon>Kitasatosporales</taxon>
        <taxon>Streptomycetaceae</taxon>
        <taxon>Streptantibioticus</taxon>
    </lineage>
</organism>
<comment type="caution">
    <text evidence="2">The sequence shown here is derived from an EMBL/GenBank/DDBJ whole genome shotgun (WGS) entry which is preliminary data.</text>
</comment>
<keyword evidence="1" id="KW-1133">Transmembrane helix</keyword>
<dbReference type="Proteomes" id="UP001220022">
    <property type="component" value="Unassembled WGS sequence"/>
</dbReference>
<evidence type="ECO:0000313" key="3">
    <source>
        <dbReference type="Proteomes" id="UP001220022"/>
    </source>
</evidence>
<dbReference type="EMBL" id="JARHTQ010000025">
    <property type="protein sequence ID" value="MDF2259690.1"/>
    <property type="molecule type" value="Genomic_DNA"/>
</dbReference>
<keyword evidence="1" id="KW-0812">Transmembrane</keyword>
<proteinExistence type="predicted"/>
<accession>A0ABT5Z779</accession>
<reference evidence="2 3" key="1">
    <citation type="submission" date="2023-03" db="EMBL/GenBank/DDBJ databases">
        <title>Draft genome sequence of type strain Streptomyces ferralitis JCM 14344.</title>
        <authorList>
            <person name="Klaysubun C."/>
            <person name="Duangmal K."/>
        </authorList>
    </citation>
    <scope>NUCLEOTIDE SEQUENCE [LARGE SCALE GENOMIC DNA]</scope>
    <source>
        <strain evidence="2 3">JCM 14344</strain>
    </source>
</reference>
<sequence length="170" mass="17887">MRLVLPGLVDGVWDLPRWLGARIAENGWWLAAGSVAVGAGVVAVHVWWRRQAQAALRERCAVELVPSVTFDPADAEVEWFAGQVASVRSAAGALPVRAAATRVRLTCTAGEMHYLLEGPARAASLLRMPGFEQVEVVAASAGAPSTVGRIRFEGAPPLPADTASLLGGVR</sequence>
<keyword evidence="3" id="KW-1185">Reference proteome</keyword>
<protein>
    <submittedName>
        <fullName evidence="2">Uncharacterized protein</fullName>
    </submittedName>
</protein>
<keyword evidence="1" id="KW-0472">Membrane</keyword>
<evidence type="ECO:0000256" key="1">
    <source>
        <dbReference type="SAM" id="Phobius"/>
    </source>
</evidence>
<name>A0ABT5Z779_9ACTN</name>
<evidence type="ECO:0000313" key="2">
    <source>
        <dbReference type="EMBL" id="MDF2259690.1"/>
    </source>
</evidence>